<feature type="compositionally biased region" description="Pro residues" evidence="2">
    <location>
        <begin position="617"/>
        <end position="630"/>
    </location>
</feature>
<accession>A0A8X6IST0</accession>
<evidence type="ECO:0000256" key="2">
    <source>
        <dbReference type="SAM" id="MobiDB-lite"/>
    </source>
</evidence>
<evidence type="ECO:0000313" key="4">
    <source>
        <dbReference type="Proteomes" id="UP000887013"/>
    </source>
</evidence>
<evidence type="ECO:0000256" key="1">
    <source>
        <dbReference type="SAM" id="Coils"/>
    </source>
</evidence>
<sequence>MIIEDIQRIKKHIQEGLKMIDALRQQIKESKETLHVYTTTNRRERIMAELLDPEKHFGQCMNRKDYMRLTAENVPIQEKLDQINRKLLEVEERCMMDIVNRSQWVDIFPPGFERSLAKLFPRLKLHGHIRPEHFDALAAQLAESLKRIHSQYYDDWPSLQDGINQYNHQLTTLQQDIEGRKKYLEDIETETTRIKMQFRKLTEDIAERKRECLNLAMGNQFQQFQLEELLKRLEDTKQVTIDLEEELTHYPSPKTPSPVTVLTDLSSAPISPPAVGSGVFTLSPEFDLIGEVRPPSELWYILEMSGLESTPVKQKPPLPASPQFRLQSPGMLGAVRTPSEMRYIDSIEGENSLVREESPGILGLRQSFAGTPESVNISKSVSVQGAEYPNSVMRYSLEVSTSVRISTDSIELEGESTSPESLIAQHQKPPRWMDQLRNILNVKETTAMEDSSDISGSVDTSPDSIHFPENVASPVPVSELYHPTPPSWARESPYKPDLMSSSSDLSASLDLSDIISSAEQINLPVPSLLPYAPAYVGPAKMSKKGAFCNMVLKMNEAAGPERRMRHIELKKIIVRGTPPISESVGRRFDRKHGLFTPKSVITRRYVGVRRPLFGGRPFPPRAPSPNPPPLDITIEWEKPPEEA</sequence>
<protein>
    <submittedName>
        <fullName evidence="3">Uncharacterized protein</fullName>
    </submittedName>
</protein>
<dbReference type="Proteomes" id="UP000887013">
    <property type="component" value="Unassembled WGS sequence"/>
</dbReference>
<dbReference type="SUPFAM" id="SSF90257">
    <property type="entry name" value="Myosin rod fragments"/>
    <property type="match status" value="1"/>
</dbReference>
<dbReference type="AlphaFoldDB" id="A0A8X6IST0"/>
<proteinExistence type="predicted"/>
<comment type="caution">
    <text evidence="3">The sequence shown here is derived from an EMBL/GenBank/DDBJ whole genome shotgun (WGS) entry which is preliminary data.</text>
</comment>
<organism evidence="3 4">
    <name type="scientific">Nephila pilipes</name>
    <name type="common">Giant wood spider</name>
    <name type="synonym">Nephila maculata</name>
    <dbReference type="NCBI Taxonomy" id="299642"/>
    <lineage>
        <taxon>Eukaryota</taxon>
        <taxon>Metazoa</taxon>
        <taxon>Ecdysozoa</taxon>
        <taxon>Arthropoda</taxon>
        <taxon>Chelicerata</taxon>
        <taxon>Arachnida</taxon>
        <taxon>Araneae</taxon>
        <taxon>Araneomorphae</taxon>
        <taxon>Entelegynae</taxon>
        <taxon>Araneoidea</taxon>
        <taxon>Nephilidae</taxon>
        <taxon>Nephila</taxon>
    </lineage>
</organism>
<name>A0A8X6IST0_NEPPI</name>
<feature type="region of interest" description="Disordered" evidence="2">
    <location>
        <begin position="616"/>
        <end position="643"/>
    </location>
</feature>
<dbReference type="EMBL" id="BMAW01047005">
    <property type="protein sequence ID" value="GFS58438.1"/>
    <property type="molecule type" value="Genomic_DNA"/>
</dbReference>
<gene>
    <name evidence="3" type="primary">AVEN_100794_1</name>
    <name evidence="3" type="ORF">NPIL_420131</name>
</gene>
<feature type="coiled-coil region" evidence="1">
    <location>
        <begin position="13"/>
        <end position="40"/>
    </location>
</feature>
<dbReference type="OrthoDB" id="6460201at2759"/>
<evidence type="ECO:0000313" key="3">
    <source>
        <dbReference type="EMBL" id="GFS58438.1"/>
    </source>
</evidence>
<keyword evidence="1" id="KW-0175">Coiled coil</keyword>
<keyword evidence="4" id="KW-1185">Reference proteome</keyword>
<reference evidence="3" key="1">
    <citation type="submission" date="2020-08" db="EMBL/GenBank/DDBJ databases">
        <title>Multicomponent nature underlies the extraordinary mechanical properties of spider dragline silk.</title>
        <authorList>
            <person name="Kono N."/>
            <person name="Nakamura H."/>
            <person name="Mori M."/>
            <person name="Yoshida Y."/>
            <person name="Ohtoshi R."/>
            <person name="Malay A.D."/>
            <person name="Moran D.A.P."/>
            <person name="Tomita M."/>
            <person name="Numata K."/>
            <person name="Arakawa K."/>
        </authorList>
    </citation>
    <scope>NUCLEOTIDE SEQUENCE</scope>
</reference>